<accession>A0ABU3Q6S5</accession>
<dbReference type="EMBL" id="JAVUPU010000004">
    <property type="protein sequence ID" value="MDT9599022.1"/>
    <property type="molecule type" value="Genomic_DNA"/>
</dbReference>
<sequence>MFMDAETRLDLIVRELQTVLHAVSSANTLDRIWAYRYTRCRDLVLQLSPRPAVPGFLRQCVSVDNFHDFIRFYHPAIPHRHAFIDEALEACRSFRIEEQMVGESSVALGKIRAVLLAQPPRAVAEI</sequence>
<comment type="caution">
    <text evidence="1">The sequence shown here is derived from an EMBL/GenBank/DDBJ whole genome shotgun (WGS) entry which is preliminary data.</text>
</comment>
<evidence type="ECO:0000313" key="1">
    <source>
        <dbReference type="EMBL" id="MDT9599022.1"/>
    </source>
</evidence>
<evidence type="ECO:0000313" key="2">
    <source>
        <dbReference type="Proteomes" id="UP001259572"/>
    </source>
</evidence>
<gene>
    <name evidence="1" type="ORF">RQX22_08670</name>
</gene>
<proteinExistence type="predicted"/>
<organism evidence="1 2">
    <name type="scientific">Sphingosinicella rhizophila</name>
    <dbReference type="NCBI Taxonomy" id="3050082"/>
    <lineage>
        <taxon>Bacteria</taxon>
        <taxon>Pseudomonadati</taxon>
        <taxon>Pseudomonadota</taxon>
        <taxon>Alphaproteobacteria</taxon>
        <taxon>Sphingomonadales</taxon>
        <taxon>Sphingosinicellaceae</taxon>
        <taxon>Sphingosinicella</taxon>
    </lineage>
</organism>
<keyword evidence="2" id="KW-1185">Reference proteome</keyword>
<dbReference type="Proteomes" id="UP001259572">
    <property type="component" value="Unassembled WGS sequence"/>
</dbReference>
<protein>
    <submittedName>
        <fullName evidence="1">Uncharacterized protein</fullName>
    </submittedName>
</protein>
<reference evidence="1 2" key="1">
    <citation type="submission" date="2023-05" db="EMBL/GenBank/DDBJ databases">
        <authorList>
            <person name="Guo Y."/>
        </authorList>
    </citation>
    <scope>NUCLEOTIDE SEQUENCE [LARGE SCALE GENOMIC DNA]</scope>
    <source>
        <strain evidence="1 2">GR2756</strain>
    </source>
</reference>
<dbReference type="RefSeq" id="WP_315725599.1">
    <property type="nucleotide sequence ID" value="NZ_JAVUPU010000004.1"/>
</dbReference>
<name>A0ABU3Q6S5_9SPHN</name>